<dbReference type="InterPro" id="IPR036388">
    <property type="entry name" value="WH-like_DNA-bd_sf"/>
</dbReference>
<proteinExistence type="predicted"/>
<reference evidence="3" key="1">
    <citation type="journal article" date="2019" name="Int. J. Syst. Evol. Microbiol.">
        <title>The Global Catalogue of Microorganisms (GCM) 10K type strain sequencing project: providing services to taxonomists for standard genome sequencing and annotation.</title>
        <authorList>
            <consortium name="The Broad Institute Genomics Platform"/>
            <consortium name="The Broad Institute Genome Sequencing Center for Infectious Disease"/>
            <person name="Wu L."/>
            <person name="Ma J."/>
        </authorList>
    </citation>
    <scope>NUCLEOTIDE SEQUENCE [LARGE SCALE GENOMIC DNA]</scope>
    <source>
        <strain evidence="3">CCM 8875</strain>
    </source>
</reference>
<organism evidence="2 3">
    <name type="scientific">Paracoccus nototheniae</name>
    <dbReference type="NCBI Taxonomy" id="2489002"/>
    <lineage>
        <taxon>Bacteria</taxon>
        <taxon>Pseudomonadati</taxon>
        <taxon>Pseudomonadota</taxon>
        <taxon>Alphaproteobacteria</taxon>
        <taxon>Rhodobacterales</taxon>
        <taxon>Paracoccaceae</taxon>
        <taxon>Paracoccus</taxon>
    </lineage>
</organism>
<evidence type="ECO:0000313" key="3">
    <source>
        <dbReference type="Proteomes" id="UP001597302"/>
    </source>
</evidence>
<dbReference type="EMBL" id="JBHTOQ010000022">
    <property type="protein sequence ID" value="MFD1481623.1"/>
    <property type="molecule type" value="Genomic_DNA"/>
</dbReference>
<accession>A0ABW4DX81</accession>
<evidence type="ECO:0000256" key="1">
    <source>
        <dbReference type="SAM" id="MobiDB-lite"/>
    </source>
</evidence>
<dbReference type="Gene3D" id="1.10.10.10">
    <property type="entry name" value="Winged helix-like DNA-binding domain superfamily/Winged helix DNA-binding domain"/>
    <property type="match status" value="1"/>
</dbReference>
<sequence length="297" mass="33230">MSHEGTGWAIRQRGLKPTTRIVLWHLADRHNPDFGCFPSQERLADDAEISRSTLNEHLGILEERGLIRREARQNDRTKRQMSTRYILAFEPDFTQDDAKPCPEIGHGTEKEHQAEPCPEIGHGAVSGKTPEPCPENGESRVRIPDTNLVREPLREPLRRAEAREGVCSDRFDDFWAAYPNPIEETAARRAWAKLPEGADLDLIISRAAAYADDDRVKRGFAKAPANWLRDRCWEGQAPSPAATGAPADLDALAGLWAPKIIEGRFVPPSAISVPLARHMRTKGLVTEQQLRRVGVSF</sequence>
<protein>
    <submittedName>
        <fullName evidence="2">Helix-turn-helix domain-containing protein</fullName>
    </submittedName>
</protein>
<keyword evidence="3" id="KW-1185">Reference proteome</keyword>
<dbReference type="RefSeq" id="WP_131572927.1">
    <property type="nucleotide sequence ID" value="NZ_CBCSAJ010000004.1"/>
</dbReference>
<name>A0ABW4DX81_9RHOB</name>
<dbReference type="Pfam" id="PF13730">
    <property type="entry name" value="HTH_36"/>
    <property type="match status" value="1"/>
</dbReference>
<comment type="caution">
    <text evidence="2">The sequence shown here is derived from an EMBL/GenBank/DDBJ whole genome shotgun (WGS) entry which is preliminary data.</text>
</comment>
<feature type="region of interest" description="Disordered" evidence="1">
    <location>
        <begin position="107"/>
        <end position="140"/>
    </location>
</feature>
<dbReference type="SUPFAM" id="SSF46785">
    <property type="entry name" value="Winged helix' DNA-binding domain"/>
    <property type="match status" value="1"/>
</dbReference>
<dbReference type="Proteomes" id="UP001597302">
    <property type="component" value="Unassembled WGS sequence"/>
</dbReference>
<dbReference type="InterPro" id="IPR011991">
    <property type="entry name" value="ArsR-like_HTH"/>
</dbReference>
<dbReference type="CDD" id="cd00090">
    <property type="entry name" value="HTH_ARSR"/>
    <property type="match status" value="1"/>
</dbReference>
<gene>
    <name evidence="2" type="ORF">ACFQ5P_09975</name>
</gene>
<dbReference type="InterPro" id="IPR036390">
    <property type="entry name" value="WH_DNA-bd_sf"/>
</dbReference>
<evidence type="ECO:0000313" key="2">
    <source>
        <dbReference type="EMBL" id="MFD1481623.1"/>
    </source>
</evidence>